<accession>A0ACD3AW66</accession>
<sequence length="170" mass="19615">MGERRTRVVRCPVNPFTERRYSTEHFIRSLRQTSCLSSFELRIRATHEFEPRGWGQWRGNERVVLTLDRLVMKFMSGVMGTSIGIMNAYCTYERRAHVVPGGLQHVSKMAGRRCMRDAQFESIEFISEWFKIKRPLAHRGLLESKVLDMVLGDGRLVAVVKPSGKENVSL</sequence>
<proteinExistence type="predicted"/>
<name>A0ACD3AW66_9AGAR</name>
<reference evidence="1 2" key="1">
    <citation type="journal article" date="2019" name="Nat. Ecol. Evol.">
        <title>Megaphylogeny resolves global patterns of mushroom evolution.</title>
        <authorList>
            <person name="Varga T."/>
            <person name="Krizsan K."/>
            <person name="Foldi C."/>
            <person name="Dima B."/>
            <person name="Sanchez-Garcia M."/>
            <person name="Sanchez-Ramirez S."/>
            <person name="Szollosi G.J."/>
            <person name="Szarkandi J.G."/>
            <person name="Papp V."/>
            <person name="Albert L."/>
            <person name="Andreopoulos W."/>
            <person name="Angelini C."/>
            <person name="Antonin V."/>
            <person name="Barry K.W."/>
            <person name="Bougher N.L."/>
            <person name="Buchanan P."/>
            <person name="Buyck B."/>
            <person name="Bense V."/>
            <person name="Catcheside P."/>
            <person name="Chovatia M."/>
            <person name="Cooper J."/>
            <person name="Damon W."/>
            <person name="Desjardin D."/>
            <person name="Finy P."/>
            <person name="Geml J."/>
            <person name="Haridas S."/>
            <person name="Hughes K."/>
            <person name="Justo A."/>
            <person name="Karasinski D."/>
            <person name="Kautmanova I."/>
            <person name="Kiss B."/>
            <person name="Kocsube S."/>
            <person name="Kotiranta H."/>
            <person name="LaButti K.M."/>
            <person name="Lechner B.E."/>
            <person name="Liimatainen K."/>
            <person name="Lipzen A."/>
            <person name="Lukacs Z."/>
            <person name="Mihaltcheva S."/>
            <person name="Morgado L.N."/>
            <person name="Niskanen T."/>
            <person name="Noordeloos M.E."/>
            <person name="Ohm R.A."/>
            <person name="Ortiz-Santana B."/>
            <person name="Ovrebo C."/>
            <person name="Racz N."/>
            <person name="Riley R."/>
            <person name="Savchenko A."/>
            <person name="Shiryaev A."/>
            <person name="Soop K."/>
            <person name="Spirin V."/>
            <person name="Szebenyi C."/>
            <person name="Tomsovsky M."/>
            <person name="Tulloss R.E."/>
            <person name="Uehling J."/>
            <person name="Grigoriev I.V."/>
            <person name="Vagvolgyi C."/>
            <person name="Papp T."/>
            <person name="Martin F.M."/>
            <person name="Miettinen O."/>
            <person name="Hibbett D.S."/>
            <person name="Nagy L.G."/>
        </authorList>
    </citation>
    <scope>NUCLEOTIDE SEQUENCE [LARGE SCALE GENOMIC DNA]</scope>
    <source>
        <strain evidence="1 2">NL-1719</strain>
    </source>
</reference>
<gene>
    <name evidence="1" type="ORF">BDN72DRAFT_857209</name>
</gene>
<evidence type="ECO:0000313" key="1">
    <source>
        <dbReference type="EMBL" id="TFK70060.1"/>
    </source>
</evidence>
<keyword evidence="2" id="KW-1185">Reference proteome</keyword>
<organism evidence="1 2">
    <name type="scientific">Pluteus cervinus</name>
    <dbReference type="NCBI Taxonomy" id="181527"/>
    <lineage>
        <taxon>Eukaryota</taxon>
        <taxon>Fungi</taxon>
        <taxon>Dikarya</taxon>
        <taxon>Basidiomycota</taxon>
        <taxon>Agaricomycotina</taxon>
        <taxon>Agaricomycetes</taxon>
        <taxon>Agaricomycetidae</taxon>
        <taxon>Agaricales</taxon>
        <taxon>Pluteineae</taxon>
        <taxon>Pluteaceae</taxon>
        <taxon>Pluteus</taxon>
    </lineage>
</organism>
<dbReference type="Proteomes" id="UP000308600">
    <property type="component" value="Unassembled WGS sequence"/>
</dbReference>
<dbReference type="EMBL" id="ML208319">
    <property type="protein sequence ID" value="TFK70060.1"/>
    <property type="molecule type" value="Genomic_DNA"/>
</dbReference>
<protein>
    <submittedName>
        <fullName evidence="1">Uncharacterized protein</fullName>
    </submittedName>
</protein>
<evidence type="ECO:0000313" key="2">
    <source>
        <dbReference type="Proteomes" id="UP000308600"/>
    </source>
</evidence>